<feature type="transmembrane region" description="Helical" evidence="2">
    <location>
        <begin position="83"/>
        <end position="105"/>
    </location>
</feature>
<dbReference type="RefSeq" id="WP_149109505.1">
    <property type="nucleotide sequence ID" value="NZ_CP042425.1"/>
</dbReference>
<dbReference type="EMBL" id="CP042425">
    <property type="protein sequence ID" value="QEL14622.1"/>
    <property type="molecule type" value="Genomic_DNA"/>
</dbReference>
<sequence>MVCLLGFQVVLAGVGLWWMFAKRLHYAGYEIRTPSNFYMGVMLFFQLPMCFFVGTSAGAAEAINALVSKQPQVDTKKIQKKWWWIDPALSGTAVVLAAGIAAVSVRREQVEVKPHEAPIGVRDYVFDQKQKDLSASRRRKRTYENEDDEVPA</sequence>
<feature type="region of interest" description="Disordered" evidence="1">
    <location>
        <begin position="131"/>
        <end position="152"/>
    </location>
</feature>
<gene>
    <name evidence="3" type="ORF">PX52LOC_01513</name>
</gene>
<feature type="transmembrane region" description="Helical" evidence="2">
    <location>
        <begin position="37"/>
        <end position="63"/>
    </location>
</feature>
<dbReference type="KEGG" id="lrs:PX52LOC_01513"/>
<keyword evidence="2" id="KW-1133">Transmembrane helix</keyword>
<evidence type="ECO:0000256" key="1">
    <source>
        <dbReference type="SAM" id="MobiDB-lite"/>
    </source>
</evidence>
<accession>A0A5C1A9Y6</accession>
<evidence type="ECO:0000256" key="2">
    <source>
        <dbReference type="SAM" id="Phobius"/>
    </source>
</evidence>
<evidence type="ECO:0000313" key="4">
    <source>
        <dbReference type="Proteomes" id="UP000324974"/>
    </source>
</evidence>
<protein>
    <submittedName>
        <fullName evidence="3">Uncharacterized protein</fullName>
    </submittedName>
</protein>
<name>A0A5C1A9Y6_9BACT</name>
<proteinExistence type="predicted"/>
<keyword evidence="4" id="KW-1185">Reference proteome</keyword>
<evidence type="ECO:0000313" key="3">
    <source>
        <dbReference type="EMBL" id="QEL14622.1"/>
    </source>
</evidence>
<dbReference type="AlphaFoldDB" id="A0A5C1A9Y6"/>
<reference evidence="4" key="1">
    <citation type="submission" date="2019-08" db="EMBL/GenBank/DDBJ databases">
        <title>Limnoglobus roseus gen. nov., sp. nov., a novel freshwater planctomycete with a giant genome from the family Gemmataceae.</title>
        <authorList>
            <person name="Kulichevskaya I.S."/>
            <person name="Naumoff D.G."/>
            <person name="Miroshnikov K."/>
            <person name="Ivanova A."/>
            <person name="Philippov D.A."/>
            <person name="Hakobyan A."/>
            <person name="Rijpstra I.C."/>
            <person name="Sinninghe Damste J.S."/>
            <person name="Liesack W."/>
            <person name="Dedysh S.N."/>
        </authorList>
    </citation>
    <scope>NUCLEOTIDE SEQUENCE [LARGE SCALE GENOMIC DNA]</scope>
    <source>
        <strain evidence="4">PX52</strain>
    </source>
</reference>
<organism evidence="3 4">
    <name type="scientific">Limnoglobus roseus</name>
    <dbReference type="NCBI Taxonomy" id="2598579"/>
    <lineage>
        <taxon>Bacteria</taxon>
        <taxon>Pseudomonadati</taxon>
        <taxon>Planctomycetota</taxon>
        <taxon>Planctomycetia</taxon>
        <taxon>Gemmatales</taxon>
        <taxon>Gemmataceae</taxon>
        <taxon>Limnoglobus</taxon>
    </lineage>
</organism>
<keyword evidence="2" id="KW-0472">Membrane</keyword>
<keyword evidence="2" id="KW-0812">Transmembrane</keyword>
<dbReference type="Proteomes" id="UP000324974">
    <property type="component" value="Chromosome"/>
</dbReference>